<evidence type="ECO:0000256" key="7">
    <source>
        <dbReference type="ARBA" id="ARBA00023242"/>
    </source>
</evidence>
<evidence type="ECO:0000313" key="13">
    <source>
        <dbReference type="Proteomes" id="UP001491310"/>
    </source>
</evidence>
<sequence>MEIEGEGNEPGPRRLIITEMVLENFKSYAGEQRVGPFHKCFSSVVGPNGSGKSNVIDAMLFVFGKKAKQLRLSKVSELIHNSTKHKSLESAKVSVHFQEIIDLDDEAFEVVPGTDFVVSRTAMRNNSSNYYVNGRKSSFGEVTDMLKGKGIDLDNNRFLILQGEVEQISMMKPVAQGPHDTGLLEYLEDIIGTDKYKPQLEEGAKRLEELSEARQSVVNRVKSAEKERDGLDGAKAVAEAYLSKERECTITQSTIFQIFVRDGQRNIDKIASNLVELEAKLKHEQEKFQTYGQDLKDAEKKFEGEKKEHGKIQRELDAANERFKEYERKDVKLREDIKHLQAKQKKLADKRTKDSAKAQVLTEEAASLEQQAPKLAAKAVELTKQLQKEEEELARMCEGIKGEVEGLRGELSQIRTQQAPWEAKATEVNSRISVASAERDLLLKKQGDAQKRLKDAEDGLKAATAAADAKEADIQRMEEAVGKHRREAEAARAEVAAATADAERLQGTLRETRGQVAQRRAERSAQSSQSAVTQALMAARKDIPGIRGRLGDLGAIDAKFDVAVSTAAPALDYVVVADTASAQACVELLRARKLGVATFLILDKQAHLAAKCSQAASPPEGLQRLFDLVKCSDAALRPAFFYALGDTVVAQNLEQASRIAYGRDKRWARVVTVQGEIINDSGTMTGGGGKARGGRMRLGNGAPKPLDTAAAAAELAAAEKQEEASLKALGEARQRAERSGAALSAAEKALTGLETGIPKARMEAAAQRAKADDLGARLDSLRAATQVASEDAAAIKRLEADVKAAQKDLEPISRKLAPLQAKLGALEACIEDAGGPPLKKQREKVAQLQQDIAAAEEESAKKKVGAATAAKQLEKLRKEAAKTEADAAAAEDDLAARKSEHKELDDQALEVLQAAKATEALLAEKAKSLAAIRTEFERKQKEVNIIKVAEVNISNAIKDQSDSAAAEKSMQKQWTRKLAEAQKKLAQGEGEAPAPLTPEELDDLDPKELEYRVTMLEEELGRMAPDLGVIEEWKRKDADYTQRLRDLEAATAARNEVREGHEALRKRRLDEFMAGFNAISLKLKEMYQMITLGGDAELELVDSLDPFSEGIVFSVRPPKKSWKNIANLSGGEKTLSSLSLVFALHHYKPTPLYVMDEIDAALDFKNVSIVAHYIKERTKNAQFVIISLRNNMFELADRLVGIYKTDNATKSVTINPGAFAVRPALAPVAAN</sequence>
<dbReference type="Gene3D" id="1.20.1060.20">
    <property type="match status" value="1"/>
</dbReference>
<evidence type="ECO:0000256" key="2">
    <source>
        <dbReference type="ARBA" id="ARBA00006005"/>
    </source>
</evidence>
<dbReference type="Proteomes" id="UP001491310">
    <property type="component" value="Unassembled WGS sequence"/>
</dbReference>
<dbReference type="InterPro" id="IPR027417">
    <property type="entry name" value="P-loop_NTPase"/>
</dbReference>
<evidence type="ECO:0000256" key="5">
    <source>
        <dbReference type="ARBA" id="ARBA00023054"/>
    </source>
</evidence>
<dbReference type="Gene3D" id="3.30.70.1620">
    <property type="match status" value="1"/>
</dbReference>
<dbReference type="Pfam" id="PF02463">
    <property type="entry name" value="SMC_N"/>
    <property type="match status" value="1"/>
</dbReference>
<evidence type="ECO:0000256" key="3">
    <source>
        <dbReference type="ARBA" id="ARBA00022741"/>
    </source>
</evidence>
<accession>A0ABR2Z4Z5</accession>
<dbReference type="SUPFAM" id="SSF52540">
    <property type="entry name" value="P-loop containing nucleoside triphosphate hydrolases"/>
    <property type="match status" value="1"/>
</dbReference>
<dbReference type="SUPFAM" id="SSF75553">
    <property type="entry name" value="Smc hinge domain"/>
    <property type="match status" value="1"/>
</dbReference>
<dbReference type="EMBL" id="JALJOT010000001">
    <property type="protein sequence ID" value="KAK9918730.1"/>
    <property type="molecule type" value="Genomic_DNA"/>
</dbReference>
<dbReference type="InterPro" id="IPR010935">
    <property type="entry name" value="SMC_hinge"/>
</dbReference>
<evidence type="ECO:0000256" key="4">
    <source>
        <dbReference type="ARBA" id="ARBA00022840"/>
    </source>
</evidence>
<comment type="similarity">
    <text evidence="2">Belongs to the SMC family. SMC4 subfamily.</text>
</comment>
<feature type="region of interest" description="Disordered" evidence="10">
    <location>
        <begin position="983"/>
        <end position="1002"/>
    </location>
</feature>
<feature type="domain" description="SMC hinge" evidence="11">
    <location>
        <begin position="544"/>
        <end position="660"/>
    </location>
</feature>
<evidence type="ECO:0000256" key="6">
    <source>
        <dbReference type="ARBA" id="ARBA00023067"/>
    </source>
</evidence>
<dbReference type="Pfam" id="PF06470">
    <property type="entry name" value="SMC_hinge"/>
    <property type="match status" value="1"/>
</dbReference>
<keyword evidence="4" id="KW-0067">ATP-binding</keyword>
<keyword evidence="3" id="KW-0547">Nucleotide-binding</keyword>
<evidence type="ECO:0000313" key="12">
    <source>
        <dbReference type="EMBL" id="KAK9918730.1"/>
    </source>
</evidence>
<evidence type="ECO:0000256" key="9">
    <source>
        <dbReference type="SAM" id="Coils"/>
    </source>
</evidence>
<keyword evidence="6" id="KW-0226">DNA condensation</keyword>
<dbReference type="PANTHER" id="PTHR18937:SF172">
    <property type="entry name" value="STRUCTURAL MAINTENANCE OF CHROMOSOMES PROTEIN"/>
    <property type="match status" value="1"/>
</dbReference>
<gene>
    <name evidence="12" type="ORF">WJX75_006360</name>
</gene>
<evidence type="ECO:0000256" key="1">
    <source>
        <dbReference type="ARBA" id="ARBA00004123"/>
    </source>
</evidence>
<protein>
    <recommendedName>
        <fullName evidence="8">Structural maintenance of chromosomes protein</fullName>
    </recommendedName>
</protein>
<dbReference type="InterPro" id="IPR024704">
    <property type="entry name" value="SMC"/>
</dbReference>
<keyword evidence="13" id="KW-1185">Reference proteome</keyword>
<evidence type="ECO:0000256" key="8">
    <source>
        <dbReference type="PIRNR" id="PIRNR005719"/>
    </source>
</evidence>
<feature type="coiled-coil region" evidence="9">
    <location>
        <begin position="260"/>
        <end position="399"/>
    </location>
</feature>
<comment type="caution">
    <text evidence="12">The sequence shown here is derived from an EMBL/GenBank/DDBJ whole genome shotgun (WGS) entry which is preliminary data.</text>
</comment>
<dbReference type="SMART" id="SM00968">
    <property type="entry name" value="SMC_hinge"/>
    <property type="match status" value="1"/>
</dbReference>
<dbReference type="Gene3D" id="3.40.50.300">
    <property type="entry name" value="P-loop containing nucleotide triphosphate hydrolases"/>
    <property type="match status" value="2"/>
</dbReference>
<dbReference type="InterPro" id="IPR036277">
    <property type="entry name" value="SMC_hinge_sf"/>
</dbReference>
<dbReference type="InterPro" id="IPR003395">
    <property type="entry name" value="RecF/RecN/SMC_N"/>
</dbReference>
<feature type="coiled-coil region" evidence="9">
    <location>
        <begin position="788"/>
        <end position="907"/>
    </location>
</feature>
<organism evidence="12 13">
    <name type="scientific">Coccomyxa subellipsoidea</name>
    <dbReference type="NCBI Taxonomy" id="248742"/>
    <lineage>
        <taxon>Eukaryota</taxon>
        <taxon>Viridiplantae</taxon>
        <taxon>Chlorophyta</taxon>
        <taxon>core chlorophytes</taxon>
        <taxon>Trebouxiophyceae</taxon>
        <taxon>Trebouxiophyceae incertae sedis</taxon>
        <taxon>Coccomyxaceae</taxon>
        <taxon>Coccomyxa</taxon>
    </lineage>
</organism>
<name>A0ABR2Z4Z5_9CHLO</name>
<keyword evidence="5 9" id="KW-0175">Coiled coil</keyword>
<proteinExistence type="inferred from homology"/>
<dbReference type="PIRSF" id="PIRSF005719">
    <property type="entry name" value="SMC"/>
    <property type="match status" value="1"/>
</dbReference>
<reference evidence="12 13" key="1">
    <citation type="journal article" date="2024" name="Nat. Commun.">
        <title>Phylogenomics reveals the evolutionary origins of lichenization in chlorophyte algae.</title>
        <authorList>
            <person name="Puginier C."/>
            <person name="Libourel C."/>
            <person name="Otte J."/>
            <person name="Skaloud P."/>
            <person name="Haon M."/>
            <person name="Grisel S."/>
            <person name="Petersen M."/>
            <person name="Berrin J.G."/>
            <person name="Delaux P.M."/>
            <person name="Dal Grande F."/>
            <person name="Keller J."/>
        </authorList>
    </citation>
    <scope>NUCLEOTIDE SEQUENCE [LARGE SCALE GENOMIC DNA]</scope>
    <source>
        <strain evidence="12 13">SAG 216-7</strain>
    </source>
</reference>
<keyword evidence="7 8" id="KW-0539">Nucleus</keyword>
<feature type="coiled-coil region" evidence="9">
    <location>
        <begin position="453"/>
        <end position="508"/>
    </location>
</feature>
<evidence type="ECO:0000256" key="10">
    <source>
        <dbReference type="SAM" id="MobiDB-lite"/>
    </source>
</evidence>
<dbReference type="PANTHER" id="PTHR18937">
    <property type="entry name" value="STRUCTURAL MAINTENANCE OF CHROMOSOMES SMC FAMILY MEMBER"/>
    <property type="match status" value="1"/>
</dbReference>
<comment type="subcellular location">
    <subcellularLocation>
        <location evidence="1 8">Nucleus</location>
    </subcellularLocation>
</comment>
<evidence type="ECO:0000259" key="11">
    <source>
        <dbReference type="SMART" id="SM00968"/>
    </source>
</evidence>